<comment type="similarity">
    <text evidence="1 4">Belongs to the short-chain dehydrogenases/reductases (SDR) family.</text>
</comment>
<comment type="caution">
    <text evidence="5">The sequence shown here is derived from an EMBL/GenBank/DDBJ whole genome shotgun (WGS) entry which is preliminary data.</text>
</comment>
<dbReference type="GO" id="GO:0016491">
    <property type="term" value="F:oxidoreductase activity"/>
    <property type="evidence" value="ECO:0007669"/>
    <property type="project" value="UniProtKB-KW"/>
</dbReference>
<evidence type="ECO:0000256" key="1">
    <source>
        <dbReference type="ARBA" id="ARBA00006484"/>
    </source>
</evidence>
<evidence type="ECO:0000256" key="4">
    <source>
        <dbReference type="RuleBase" id="RU000363"/>
    </source>
</evidence>
<keyword evidence="3" id="KW-0560">Oxidoreductase</keyword>
<dbReference type="PRINTS" id="PR00081">
    <property type="entry name" value="GDHRDH"/>
</dbReference>
<reference evidence="5" key="1">
    <citation type="submission" date="2022-12" db="EMBL/GenBank/DDBJ databases">
        <authorList>
            <person name="Petersen C."/>
        </authorList>
    </citation>
    <scope>NUCLEOTIDE SEQUENCE</scope>
    <source>
        <strain evidence="5">IBT 30728</strain>
    </source>
</reference>
<name>A0A9X0C0C6_9EURO</name>
<evidence type="ECO:0000256" key="2">
    <source>
        <dbReference type="ARBA" id="ARBA00022857"/>
    </source>
</evidence>
<dbReference type="InterPro" id="IPR002347">
    <property type="entry name" value="SDR_fam"/>
</dbReference>
<dbReference type="FunFam" id="3.40.50.720:FF:000084">
    <property type="entry name" value="Short-chain dehydrogenase reductase"/>
    <property type="match status" value="1"/>
</dbReference>
<dbReference type="Pfam" id="PF00106">
    <property type="entry name" value="adh_short"/>
    <property type="match status" value="1"/>
</dbReference>
<accession>A0A9X0C0C6</accession>
<keyword evidence="2" id="KW-0521">NADP</keyword>
<evidence type="ECO:0000313" key="6">
    <source>
        <dbReference type="Proteomes" id="UP001148312"/>
    </source>
</evidence>
<evidence type="ECO:0000313" key="5">
    <source>
        <dbReference type="EMBL" id="KAJ5493328.1"/>
    </source>
</evidence>
<dbReference type="Gene3D" id="3.40.50.720">
    <property type="entry name" value="NAD(P)-binding Rossmann-like Domain"/>
    <property type="match status" value="1"/>
</dbReference>
<dbReference type="PANTHER" id="PTHR24321">
    <property type="entry name" value="DEHYDROGENASES, SHORT CHAIN"/>
    <property type="match status" value="1"/>
</dbReference>
<organism evidence="5 6">
    <name type="scientific">Penicillium diatomitis</name>
    <dbReference type="NCBI Taxonomy" id="2819901"/>
    <lineage>
        <taxon>Eukaryota</taxon>
        <taxon>Fungi</taxon>
        <taxon>Dikarya</taxon>
        <taxon>Ascomycota</taxon>
        <taxon>Pezizomycotina</taxon>
        <taxon>Eurotiomycetes</taxon>
        <taxon>Eurotiomycetidae</taxon>
        <taxon>Eurotiales</taxon>
        <taxon>Aspergillaceae</taxon>
        <taxon>Penicillium</taxon>
    </lineage>
</organism>
<gene>
    <name evidence="5" type="ORF">N7539_002074</name>
</gene>
<proteinExistence type="inferred from homology"/>
<dbReference type="PROSITE" id="PS00061">
    <property type="entry name" value="ADH_SHORT"/>
    <property type="match status" value="1"/>
</dbReference>
<dbReference type="GeneID" id="81621926"/>
<dbReference type="SUPFAM" id="SSF51735">
    <property type="entry name" value="NAD(P)-binding Rossmann-fold domains"/>
    <property type="match status" value="1"/>
</dbReference>
<dbReference type="PANTHER" id="PTHR24321:SF8">
    <property type="entry name" value="ESTRADIOL 17-BETA-DEHYDROGENASE 8-RELATED"/>
    <property type="match status" value="1"/>
</dbReference>
<dbReference type="InterPro" id="IPR036291">
    <property type="entry name" value="NAD(P)-bd_dom_sf"/>
</dbReference>
<reference evidence="5" key="2">
    <citation type="journal article" date="2023" name="IMA Fungus">
        <title>Comparative genomic study of the Penicillium genus elucidates a diverse pangenome and 15 lateral gene transfer events.</title>
        <authorList>
            <person name="Petersen C."/>
            <person name="Sorensen T."/>
            <person name="Nielsen M.R."/>
            <person name="Sondergaard T.E."/>
            <person name="Sorensen J.L."/>
            <person name="Fitzpatrick D.A."/>
            <person name="Frisvad J.C."/>
            <person name="Nielsen K.L."/>
        </authorList>
    </citation>
    <scope>NUCLEOTIDE SEQUENCE</scope>
    <source>
        <strain evidence="5">IBT 30728</strain>
    </source>
</reference>
<dbReference type="EMBL" id="JAPWDQ010000002">
    <property type="protein sequence ID" value="KAJ5493328.1"/>
    <property type="molecule type" value="Genomic_DNA"/>
</dbReference>
<dbReference type="InterPro" id="IPR020904">
    <property type="entry name" value="Sc_DH/Rdtase_CS"/>
</dbReference>
<dbReference type="PRINTS" id="PR00080">
    <property type="entry name" value="SDRFAMILY"/>
</dbReference>
<dbReference type="Proteomes" id="UP001148312">
    <property type="component" value="Unassembled WGS sequence"/>
</dbReference>
<protein>
    <submittedName>
        <fullName evidence="5">Uncharacterized protein</fullName>
    </submittedName>
</protein>
<keyword evidence="6" id="KW-1185">Reference proteome</keyword>
<dbReference type="RefSeq" id="XP_056793708.1">
    <property type="nucleotide sequence ID" value="XM_056931677.1"/>
</dbReference>
<dbReference type="AlphaFoldDB" id="A0A9X0C0C6"/>
<sequence length="261" mass="27651">MSEQLLAGKTCLVTGGAGGLGKAIATHFLDAGANVVICDIHEERLQETAKELSPKGPFRAIKSDITQAEERKNLFDSLIQDFGKIDVLVNNAGIMDQFDPVGDVSLEQWDRVIALNLTAPMVLSQMAVQNMLQQTKPDGRIINIVSVAGQAGWAAGAAYTASKHGLVGLTKNTAAFYGNKGIRCNALMMGAMQTNIADVFKTGMNMEGYQRMNAVYEAVQAPACDLNEVAGFCTNLTYGKGSSVINGACIALDNGWTAVVG</sequence>
<evidence type="ECO:0000256" key="3">
    <source>
        <dbReference type="ARBA" id="ARBA00023002"/>
    </source>
</evidence>
<dbReference type="CDD" id="cd05233">
    <property type="entry name" value="SDR_c"/>
    <property type="match status" value="1"/>
</dbReference>